<protein>
    <recommendedName>
        <fullName evidence="3">EamA domain-containing protein</fullName>
    </recommendedName>
</protein>
<evidence type="ECO:0008006" key="3">
    <source>
        <dbReference type="Google" id="ProtNLM"/>
    </source>
</evidence>
<dbReference type="InterPro" id="IPR037185">
    <property type="entry name" value="EmrE-like"/>
</dbReference>
<dbReference type="EMBL" id="MN739546">
    <property type="protein sequence ID" value="QHT12468.1"/>
    <property type="molecule type" value="Genomic_DNA"/>
</dbReference>
<reference evidence="2" key="1">
    <citation type="journal article" date="2020" name="Nature">
        <title>Giant virus diversity and host interactions through global metagenomics.</title>
        <authorList>
            <person name="Schulz F."/>
            <person name="Roux S."/>
            <person name="Paez-Espino D."/>
            <person name="Jungbluth S."/>
            <person name="Walsh D.A."/>
            <person name="Denef V.J."/>
            <person name="McMahon K.D."/>
            <person name="Konstantinidis K.T."/>
            <person name="Eloe-Fadrosh E.A."/>
            <person name="Kyrpides N.C."/>
            <person name="Woyke T."/>
        </authorList>
    </citation>
    <scope>NUCLEOTIDE SEQUENCE</scope>
    <source>
        <strain evidence="2">GVMAG-M-3300023174-129</strain>
    </source>
</reference>
<keyword evidence="1" id="KW-1133">Transmembrane helix</keyword>
<evidence type="ECO:0000256" key="1">
    <source>
        <dbReference type="SAM" id="Phobius"/>
    </source>
</evidence>
<sequence>MGTFTPLLYGLFMASIDVIMLGIIKMVSTGAIKNMYWMAIPTLVYASQPWIFLQSLRFETMIIMNLLWDLISDILVTGSGLLYFKEKISSTKMIGVGLSILGIYFMSCEKADAC</sequence>
<proteinExistence type="predicted"/>
<keyword evidence="1" id="KW-0812">Transmembrane</keyword>
<organism evidence="2">
    <name type="scientific">viral metagenome</name>
    <dbReference type="NCBI Taxonomy" id="1070528"/>
    <lineage>
        <taxon>unclassified sequences</taxon>
        <taxon>metagenomes</taxon>
        <taxon>organismal metagenomes</taxon>
    </lineage>
</organism>
<keyword evidence="1" id="KW-0472">Membrane</keyword>
<evidence type="ECO:0000313" key="2">
    <source>
        <dbReference type="EMBL" id="QHT12468.1"/>
    </source>
</evidence>
<feature type="transmembrane region" description="Helical" evidence="1">
    <location>
        <begin position="6"/>
        <end position="24"/>
    </location>
</feature>
<dbReference type="Gene3D" id="1.10.3730.20">
    <property type="match status" value="1"/>
</dbReference>
<dbReference type="AlphaFoldDB" id="A0A6C0D6S5"/>
<name>A0A6C0D6S5_9ZZZZ</name>
<accession>A0A6C0D6S5</accession>
<feature type="transmembrane region" description="Helical" evidence="1">
    <location>
        <begin position="62"/>
        <end position="84"/>
    </location>
</feature>
<dbReference type="SUPFAM" id="SSF103481">
    <property type="entry name" value="Multidrug resistance efflux transporter EmrE"/>
    <property type="match status" value="1"/>
</dbReference>